<dbReference type="InterPro" id="IPR017441">
    <property type="entry name" value="Protein_kinase_ATP_BS"/>
</dbReference>
<organism evidence="8 9">
    <name type="scientific">Zoarces viviparus</name>
    <name type="common">Viviparous eelpout</name>
    <name type="synonym">Blennius viviparus</name>
    <dbReference type="NCBI Taxonomy" id="48416"/>
    <lineage>
        <taxon>Eukaryota</taxon>
        <taxon>Metazoa</taxon>
        <taxon>Chordata</taxon>
        <taxon>Craniata</taxon>
        <taxon>Vertebrata</taxon>
        <taxon>Euteleostomi</taxon>
        <taxon>Actinopterygii</taxon>
        <taxon>Neopterygii</taxon>
        <taxon>Teleostei</taxon>
        <taxon>Neoteleostei</taxon>
        <taxon>Acanthomorphata</taxon>
        <taxon>Eupercaria</taxon>
        <taxon>Perciformes</taxon>
        <taxon>Cottioidei</taxon>
        <taxon>Zoarcales</taxon>
        <taxon>Zoarcidae</taxon>
        <taxon>Zoarcinae</taxon>
        <taxon>Zoarces</taxon>
    </lineage>
</organism>
<dbReference type="GO" id="GO:0042771">
    <property type="term" value="P:intrinsic apoptotic signaling pathway in response to DNA damage by p53 class mediator"/>
    <property type="evidence" value="ECO:0007669"/>
    <property type="project" value="TreeGrafter"/>
</dbReference>
<evidence type="ECO:0000256" key="4">
    <source>
        <dbReference type="ARBA" id="ARBA00022777"/>
    </source>
</evidence>
<evidence type="ECO:0000256" key="2">
    <source>
        <dbReference type="ARBA" id="ARBA00022679"/>
    </source>
</evidence>
<name>A0AAW1FSV7_ZOAVI</name>
<dbReference type="Pfam" id="PF00069">
    <property type="entry name" value="Pkinase"/>
    <property type="match status" value="1"/>
</dbReference>
<evidence type="ECO:0000259" key="7">
    <source>
        <dbReference type="PROSITE" id="PS50011"/>
    </source>
</evidence>
<dbReference type="InterPro" id="IPR011009">
    <property type="entry name" value="Kinase-like_dom_sf"/>
</dbReference>
<dbReference type="GO" id="GO:0003713">
    <property type="term" value="F:transcription coactivator activity"/>
    <property type="evidence" value="ECO:0007669"/>
    <property type="project" value="TreeGrafter"/>
</dbReference>
<dbReference type="GO" id="GO:0016605">
    <property type="term" value="C:PML body"/>
    <property type="evidence" value="ECO:0007669"/>
    <property type="project" value="TreeGrafter"/>
</dbReference>
<keyword evidence="1" id="KW-0723">Serine/threonine-protein kinase</keyword>
<dbReference type="GO" id="GO:0046332">
    <property type="term" value="F:SMAD binding"/>
    <property type="evidence" value="ECO:0007669"/>
    <property type="project" value="TreeGrafter"/>
</dbReference>
<reference evidence="8 9" key="1">
    <citation type="journal article" date="2024" name="Genome Biol. Evol.">
        <title>Chromosome-level genome assembly of the viviparous eelpout Zoarces viviparus.</title>
        <authorList>
            <person name="Fuhrmann N."/>
            <person name="Brasseur M.V."/>
            <person name="Bakowski C.E."/>
            <person name="Podsiadlowski L."/>
            <person name="Prost S."/>
            <person name="Krehenwinkel H."/>
            <person name="Mayer C."/>
        </authorList>
    </citation>
    <scope>NUCLEOTIDE SEQUENCE [LARGE SCALE GENOMIC DNA]</scope>
    <source>
        <strain evidence="8">NO-MEL_2022_Ind0_liver</strain>
    </source>
</reference>
<accession>A0AAW1FSV7</accession>
<dbReference type="GO" id="GO:0004713">
    <property type="term" value="F:protein tyrosine kinase activity"/>
    <property type="evidence" value="ECO:0007669"/>
    <property type="project" value="TreeGrafter"/>
</dbReference>
<dbReference type="Proteomes" id="UP001488805">
    <property type="component" value="Unassembled WGS sequence"/>
</dbReference>
<dbReference type="EMBL" id="JBCEZU010000034">
    <property type="protein sequence ID" value="KAK9537929.1"/>
    <property type="molecule type" value="Genomic_DNA"/>
</dbReference>
<dbReference type="SUPFAM" id="SSF56112">
    <property type="entry name" value="Protein kinase-like (PK-like)"/>
    <property type="match status" value="1"/>
</dbReference>
<comment type="caution">
    <text evidence="8">The sequence shown here is derived from an EMBL/GenBank/DDBJ whole genome shotgun (WGS) entry which is preliminary data.</text>
</comment>
<keyword evidence="2" id="KW-0808">Transferase</keyword>
<dbReference type="SMART" id="SM00220">
    <property type="entry name" value="S_TKc"/>
    <property type="match status" value="1"/>
</dbReference>
<dbReference type="InterPro" id="IPR008271">
    <property type="entry name" value="Ser/Thr_kinase_AS"/>
</dbReference>
<evidence type="ECO:0000313" key="9">
    <source>
        <dbReference type="Proteomes" id="UP001488805"/>
    </source>
</evidence>
<dbReference type="Gene3D" id="3.30.200.20">
    <property type="entry name" value="Phosphorylase Kinase, domain 1"/>
    <property type="match status" value="1"/>
</dbReference>
<dbReference type="GO" id="GO:0007224">
    <property type="term" value="P:smoothened signaling pathway"/>
    <property type="evidence" value="ECO:0007669"/>
    <property type="project" value="TreeGrafter"/>
</dbReference>
<dbReference type="GO" id="GO:0004674">
    <property type="term" value="F:protein serine/threonine kinase activity"/>
    <property type="evidence" value="ECO:0007669"/>
    <property type="project" value="UniProtKB-KW"/>
</dbReference>
<dbReference type="GO" id="GO:0005737">
    <property type="term" value="C:cytoplasm"/>
    <property type="evidence" value="ECO:0007669"/>
    <property type="project" value="TreeGrafter"/>
</dbReference>
<dbReference type="GO" id="GO:0003714">
    <property type="term" value="F:transcription corepressor activity"/>
    <property type="evidence" value="ECO:0007669"/>
    <property type="project" value="TreeGrafter"/>
</dbReference>
<keyword evidence="3 6" id="KW-0547">Nucleotide-binding</keyword>
<keyword evidence="4" id="KW-0418">Kinase</keyword>
<feature type="binding site" evidence="6">
    <location>
        <position position="270"/>
    </location>
    <ligand>
        <name>ATP</name>
        <dbReference type="ChEBI" id="CHEBI:30616"/>
    </ligand>
</feature>
<dbReference type="PROSITE" id="PS50011">
    <property type="entry name" value="PROTEIN_KINASE_DOM"/>
    <property type="match status" value="1"/>
</dbReference>
<dbReference type="PROSITE" id="PS00107">
    <property type="entry name" value="PROTEIN_KINASE_ATP"/>
    <property type="match status" value="1"/>
</dbReference>
<dbReference type="PANTHER" id="PTHR24058:SF53">
    <property type="entry name" value="HOMEODOMAIN-INTERACTING PROTEIN KINASE 2"/>
    <property type="match status" value="1"/>
</dbReference>
<dbReference type="GO" id="GO:0005524">
    <property type="term" value="F:ATP binding"/>
    <property type="evidence" value="ECO:0007669"/>
    <property type="project" value="UniProtKB-UniRule"/>
</dbReference>
<evidence type="ECO:0000256" key="3">
    <source>
        <dbReference type="ARBA" id="ARBA00022741"/>
    </source>
</evidence>
<evidence type="ECO:0000313" key="8">
    <source>
        <dbReference type="EMBL" id="KAK9537929.1"/>
    </source>
</evidence>
<dbReference type="InterPro" id="IPR000719">
    <property type="entry name" value="Prot_kinase_dom"/>
</dbReference>
<feature type="domain" description="Protein kinase" evidence="7">
    <location>
        <begin position="241"/>
        <end position="565"/>
    </location>
</feature>
<dbReference type="PANTHER" id="PTHR24058">
    <property type="entry name" value="DUAL SPECIFICITY PROTEIN KINASE"/>
    <property type="match status" value="1"/>
</dbReference>
<proteinExistence type="predicted"/>
<protein>
    <recommendedName>
        <fullName evidence="7">Protein kinase domain-containing protein</fullName>
    </recommendedName>
</protein>
<evidence type="ECO:0000256" key="1">
    <source>
        <dbReference type="ARBA" id="ARBA00022527"/>
    </source>
</evidence>
<evidence type="ECO:0000256" key="5">
    <source>
        <dbReference type="ARBA" id="ARBA00022840"/>
    </source>
</evidence>
<dbReference type="Gene3D" id="1.10.510.10">
    <property type="entry name" value="Transferase(Phosphotransferase) domain 1"/>
    <property type="match status" value="1"/>
</dbReference>
<gene>
    <name evidence="8" type="ORF">VZT92_005503</name>
</gene>
<dbReference type="PROSITE" id="PS00108">
    <property type="entry name" value="PROTEIN_KINASE_ST"/>
    <property type="match status" value="1"/>
</dbReference>
<dbReference type="GO" id="GO:0045944">
    <property type="term" value="P:positive regulation of transcription by RNA polymerase II"/>
    <property type="evidence" value="ECO:0007669"/>
    <property type="project" value="TreeGrafter"/>
</dbReference>
<keyword evidence="5 6" id="KW-0067">ATP-binding</keyword>
<dbReference type="InterPro" id="IPR050494">
    <property type="entry name" value="Ser_Thr_dual-spec_kinase"/>
</dbReference>
<sequence>MEIQLSGLLMEYYLPAPIVKIHLSGLLMKDYLPASITKIQLSGLLMKDYLPAPIMKIQLSGLLVKDYLPAPIMKIQLSGLLVKDYLPAPIMEIQLSGLLVKDYLPAPIMKFQLSGLLMKDYLPAPIMDIQLSGLLMDYYLPAPIMKFQLSGLLMKDYLPAPIMDIQLSGLLMDYYLPAPIMKIQLSGVLMKDYLPAPIVNIQLPGLLVKDYLPAPIMEIQLSALTPEVQAGQTLFGSSSGYSVLEFIGEGCYGKVAKCRNLATKESVAVKILKQDVDFIPDTEKEVSILEVISVLNPDHTNMVKFFERFEHMGQTCLAFEMLDRSLYDLLYERDWKPLALNKIGIIAKQLLVALDALKGLGILHTDIKPDNIMFVNIQEQPFKIKLIDFGEAIPASKVQLGMGLQPTGFRAPEVALGLPITEAIDVWGVGCVLAFLYLADHLFSTKCDYQMIKCMIEVLGQPEYHLLRLGIYTQHFFIEEEAADRPTWRLMMPEEYEAANHVKAEEQQSFIDFPSSLDDLVNIYPKGEAAEFEDRKAFVDLIKQLLHLDGDQRISPHRALQNPFITKSHVSEHTDSCFTECCTSSRLNTSGTMISVCPMEASADRVNISAASKPDQESDAGFHVRGLPSGSNDDGSAIRSFDGTKVIVFNDNGPTTPSSDYLPAPIMEIQLSGLLMKDYLPVPIMEIQLSGLLVKDYLPAPIVEIQLSGLLVKDYLPAPIMEIQLSGLLVKDYLPAPIMEIQPPGLLM</sequence>
<evidence type="ECO:0000256" key="6">
    <source>
        <dbReference type="PROSITE-ProRule" id="PRU10141"/>
    </source>
</evidence>
<dbReference type="AlphaFoldDB" id="A0AAW1FSV7"/>
<keyword evidence="9" id="KW-1185">Reference proteome</keyword>